<feature type="compositionally biased region" description="Basic and acidic residues" evidence="1">
    <location>
        <begin position="441"/>
        <end position="451"/>
    </location>
</feature>
<feature type="compositionally biased region" description="Low complexity" evidence="1">
    <location>
        <begin position="81"/>
        <end position="102"/>
    </location>
</feature>
<feature type="compositionally biased region" description="Polar residues" evidence="1">
    <location>
        <begin position="515"/>
        <end position="527"/>
    </location>
</feature>
<feature type="compositionally biased region" description="Low complexity" evidence="1">
    <location>
        <begin position="157"/>
        <end position="192"/>
    </location>
</feature>
<evidence type="ECO:0000313" key="2">
    <source>
        <dbReference type="EMBL" id="KZT70261.1"/>
    </source>
</evidence>
<dbReference type="EMBL" id="KV429052">
    <property type="protein sequence ID" value="KZT70261.1"/>
    <property type="molecule type" value="Genomic_DNA"/>
</dbReference>
<proteinExistence type="predicted"/>
<name>A0A165R3L8_9APHY</name>
<feature type="region of interest" description="Disordered" evidence="1">
    <location>
        <begin position="1"/>
        <end position="192"/>
    </location>
</feature>
<feature type="compositionally biased region" description="Low complexity" evidence="1">
    <location>
        <begin position="323"/>
        <end position="334"/>
    </location>
</feature>
<feature type="region of interest" description="Disordered" evidence="1">
    <location>
        <begin position="493"/>
        <end position="527"/>
    </location>
</feature>
<dbReference type="Proteomes" id="UP000076727">
    <property type="component" value="Unassembled WGS sequence"/>
</dbReference>
<feature type="region of interest" description="Disordered" evidence="1">
    <location>
        <begin position="430"/>
        <end position="451"/>
    </location>
</feature>
<protein>
    <submittedName>
        <fullName evidence="2">Uncharacterized protein</fullName>
    </submittedName>
</protein>
<feature type="compositionally biased region" description="Polar residues" evidence="1">
    <location>
        <begin position="295"/>
        <end position="316"/>
    </location>
</feature>
<feature type="compositionally biased region" description="Low complexity" evidence="1">
    <location>
        <begin position="546"/>
        <end position="561"/>
    </location>
</feature>
<gene>
    <name evidence="2" type="ORF">DAEQUDRAFT_215091</name>
</gene>
<dbReference type="AlphaFoldDB" id="A0A165R3L8"/>
<feature type="compositionally biased region" description="Pro residues" evidence="1">
    <location>
        <begin position="1"/>
        <end position="17"/>
    </location>
</feature>
<organism evidence="2 3">
    <name type="scientific">Daedalea quercina L-15889</name>
    <dbReference type="NCBI Taxonomy" id="1314783"/>
    <lineage>
        <taxon>Eukaryota</taxon>
        <taxon>Fungi</taxon>
        <taxon>Dikarya</taxon>
        <taxon>Basidiomycota</taxon>
        <taxon>Agaricomycotina</taxon>
        <taxon>Agaricomycetes</taxon>
        <taxon>Polyporales</taxon>
        <taxon>Fomitopsis</taxon>
    </lineage>
</organism>
<feature type="region of interest" description="Disordered" evidence="1">
    <location>
        <begin position="239"/>
        <end position="259"/>
    </location>
</feature>
<feature type="compositionally biased region" description="Basic and acidic residues" evidence="1">
    <location>
        <begin position="56"/>
        <end position="70"/>
    </location>
</feature>
<feature type="region of interest" description="Disordered" evidence="1">
    <location>
        <begin position="539"/>
        <end position="561"/>
    </location>
</feature>
<keyword evidence="3" id="KW-1185">Reference proteome</keyword>
<sequence>MSSPPDPSAVSSPPTPPVTQSSSRPTSPSRSIRSRMGTVMRRTSTGLFNRASSAARKSDSKNDLKNELKVDPTPAPPESVPSPVAESPAREAAAAEQGVAVSGPHESSPLVNAPVSTPSASAEPSIAQVLQPAQAAASPEPMATAPTSTPANDALRAAPAIGSASASAPAPALVPASTSAPVSMAAPAPAPETQAAVVANNLVESPESQIMPLPSALHAPSVEKRGPDYFAWGDTDAISPNWKGKEQAPPQPQAEPAPAVPEAVVSVNQGHASAAPVRTTDAQAFAWKDDMTMPTKHSTTSLATGESVPQTMSSEPARTGGLSNKPSKSSMASSYGQVIVNPSRRRGSVSMDPNDGEARRGRSPGPSVRIAIQDPFADPVEDSPTTDKPFVKRTALSPIESINSPAPDMPAPARFPLPPQRDVIAAKYPKGRSSGYSLGNEDSRTDETETRREIECVHTTLSNTAYLTDDYLANAGNFWGSILVAQVPVVLSRGTRRRSQTSPSQFRRLLPQPPIRSSSGCPAGQSTRFLTTPCTMFTSRSGSSLTSTYTIRPSSRPSPST</sequence>
<feature type="compositionally biased region" description="Low complexity" evidence="1">
    <location>
        <begin position="18"/>
        <end position="35"/>
    </location>
</feature>
<evidence type="ECO:0000313" key="3">
    <source>
        <dbReference type="Proteomes" id="UP000076727"/>
    </source>
</evidence>
<accession>A0A165R3L8</accession>
<feature type="compositionally biased region" description="Pro residues" evidence="1">
    <location>
        <begin position="249"/>
        <end position="259"/>
    </location>
</feature>
<evidence type="ECO:0000256" key="1">
    <source>
        <dbReference type="SAM" id="MobiDB-lite"/>
    </source>
</evidence>
<feature type="region of interest" description="Disordered" evidence="1">
    <location>
        <begin position="290"/>
        <end position="391"/>
    </location>
</feature>
<dbReference type="STRING" id="1314783.A0A165R3L8"/>
<reference evidence="2 3" key="1">
    <citation type="journal article" date="2016" name="Mol. Biol. Evol.">
        <title>Comparative Genomics of Early-Diverging Mushroom-Forming Fungi Provides Insights into the Origins of Lignocellulose Decay Capabilities.</title>
        <authorList>
            <person name="Nagy L.G."/>
            <person name="Riley R."/>
            <person name="Tritt A."/>
            <person name="Adam C."/>
            <person name="Daum C."/>
            <person name="Floudas D."/>
            <person name="Sun H."/>
            <person name="Yadav J.S."/>
            <person name="Pangilinan J."/>
            <person name="Larsson K.H."/>
            <person name="Matsuura K."/>
            <person name="Barry K."/>
            <person name="Labutti K."/>
            <person name="Kuo R."/>
            <person name="Ohm R.A."/>
            <person name="Bhattacharya S.S."/>
            <person name="Shirouzu T."/>
            <person name="Yoshinaga Y."/>
            <person name="Martin F.M."/>
            <person name="Grigoriev I.V."/>
            <person name="Hibbett D.S."/>
        </authorList>
    </citation>
    <scope>NUCLEOTIDE SEQUENCE [LARGE SCALE GENOMIC DNA]</scope>
    <source>
        <strain evidence="2 3">L-15889</strain>
    </source>
</reference>